<dbReference type="EMBL" id="LR877146">
    <property type="protein sequence ID" value="CAD2213681.1"/>
    <property type="molecule type" value="Genomic_DNA"/>
</dbReference>
<comment type="catalytic activity">
    <reaction evidence="5">
        <text>[protein]-dithiol + NAD(+) = [protein]-disulfide + NADH + H(+)</text>
        <dbReference type="Rhea" id="RHEA:18749"/>
        <dbReference type="Rhea" id="RHEA-COMP:10593"/>
        <dbReference type="Rhea" id="RHEA-COMP:10594"/>
        <dbReference type="ChEBI" id="CHEBI:15378"/>
        <dbReference type="ChEBI" id="CHEBI:29950"/>
        <dbReference type="ChEBI" id="CHEBI:50058"/>
        <dbReference type="ChEBI" id="CHEBI:57540"/>
        <dbReference type="ChEBI" id="CHEBI:57945"/>
        <dbReference type="EC" id="1.8.1.8"/>
    </reaction>
</comment>
<dbReference type="Pfam" id="PF13905">
    <property type="entry name" value="Thioredoxin_8"/>
    <property type="match status" value="1"/>
</dbReference>
<feature type="transmembrane region" description="Helical" evidence="7">
    <location>
        <begin position="212"/>
        <end position="231"/>
    </location>
</feature>
<keyword evidence="4" id="KW-0520">NAD</keyword>
<evidence type="ECO:0000256" key="1">
    <source>
        <dbReference type="ARBA" id="ARBA00012612"/>
    </source>
</evidence>
<dbReference type="AlphaFoldDB" id="A0A7G2C3F8"/>
<dbReference type="EC" id="1.8.1.8" evidence="1"/>
<evidence type="ECO:0000256" key="2">
    <source>
        <dbReference type="ARBA" id="ARBA00022737"/>
    </source>
</evidence>
<dbReference type="InterPro" id="IPR012336">
    <property type="entry name" value="Thioredoxin-like_fold"/>
</dbReference>
<gene>
    <name evidence="9" type="ORF">ADEAN_000112400</name>
</gene>
<dbReference type="PANTHER" id="PTHR13871">
    <property type="entry name" value="THIOREDOXIN"/>
    <property type="match status" value="1"/>
</dbReference>
<sequence>MYQSIKKVMLQRVGRPSKMACLFFSPDTPAAPSTPEYLLVYFTASWCPSSREFTGVLNDFYTKHGASKRFDVLVLSNDEDEVQYTTELLPTLHKDFLLMEHFRDVLLQTPLIAKDYGAQCTPLVYVFRVDSNANFVKEEAKRGRTLSSRDKNQKPFFDSVIEEERADVENRLYYVTRYGRDFIYRELDTAETFPWWYGDEIIETERRNRKKMVWIGVSTVVLVYVLFYCLFGS</sequence>
<proteinExistence type="predicted"/>
<dbReference type="InterPro" id="IPR036249">
    <property type="entry name" value="Thioredoxin-like_sf"/>
</dbReference>
<protein>
    <recommendedName>
        <fullName evidence="1">protein-disulfide reductase</fullName>
        <ecNumber evidence="1">1.8.1.8</ecNumber>
    </recommendedName>
</protein>
<name>A0A7G2C3F8_9TRYP</name>
<evidence type="ECO:0000256" key="6">
    <source>
        <dbReference type="ARBA" id="ARBA00047804"/>
    </source>
</evidence>
<dbReference type="Gene3D" id="3.40.30.10">
    <property type="entry name" value="Glutaredoxin"/>
    <property type="match status" value="1"/>
</dbReference>
<keyword evidence="10" id="KW-1185">Reference proteome</keyword>
<dbReference type="VEuPathDB" id="TriTrypDB:ADEAN_000112400"/>
<comment type="catalytic activity">
    <reaction evidence="6">
        <text>[protein]-dithiol + NADP(+) = [protein]-disulfide + NADPH + H(+)</text>
        <dbReference type="Rhea" id="RHEA:18753"/>
        <dbReference type="Rhea" id="RHEA-COMP:10593"/>
        <dbReference type="Rhea" id="RHEA-COMP:10594"/>
        <dbReference type="ChEBI" id="CHEBI:15378"/>
        <dbReference type="ChEBI" id="CHEBI:29950"/>
        <dbReference type="ChEBI" id="CHEBI:50058"/>
        <dbReference type="ChEBI" id="CHEBI:57783"/>
        <dbReference type="ChEBI" id="CHEBI:58349"/>
        <dbReference type="EC" id="1.8.1.8"/>
    </reaction>
</comment>
<evidence type="ECO:0000259" key="8">
    <source>
        <dbReference type="Pfam" id="PF13905"/>
    </source>
</evidence>
<organism evidence="9 10">
    <name type="scientific">Angomonas deanei</name>
    <dbReference type="NCBI Taxonomy" id="59799"/>
    <lineage>
        <taxon>Eukaryota</taxon>
        <taxon>Discoba</taxon>
        <taxon>Euglenozoa</taxon>
        <taxon>Kinetoplastea</taxon>
        <taxon>Metakinetoplastina</taxon>
        <taxon>Trypanosomatida</taxon>
        <taxon>Trypanosomatidae</taxon>
        <taxon>Strigomonadinae</taxon>
        <taxon>Angomonas</taxon>
    </lineage>
</organism>
<evidence type="ECO:0000313" key="10">
    <source>
        <dbReference type="Proteomes" id="UP000515908"/>
    </source>
</evidence>
<keyword evidence="3" id="KW-0560">Oxidoreductase</keyword>
<dbReference type="SUPFAM" id="SSF52833">
    <property type="entry name" value="Thioredoxin-like"/>
    <property type="match status" value="1"/>
</dbReference>
<dbReference type="PANTHER" id="PTHR13871:SF96">
    <property type="entry name" value="THIOREDOXIN DOMAIN-CONTAINING PROTEIN"/>
    <property type="match status" value="1"/>
</dbReference>
<evidence type="ECO:0000256" key="7">
    <source>
        <dbReference type="SAM" id="Phobius"/>
    </source>
</evidence>
<feature type="domain" description="Thioredoxin-like fold" evidence="8">
    <location>
        <begin position="36"/>
        <end position="129"/>
    </location>
</feature>
<evidence type="ECO:0000256" key="4">
    <source>
        <dbReference type="ARBA" id="ARBA00023027"/>
    </source>
</evidence>
<accession>A0A7G2C3F8</accession>
<dbReference type="InterPro" id="IPR052259">
    <property type="entry name" value="Nucleoredoxin-like"/>
</dbReference>
<evidence type="ECO:0000313" key="9">
    <source>
        <dbReference type="EMBL" id="CAD2213681.1"/>
    </source>
</evidence>
<evidence type="ECO:0000256" key="5">
    <source>
        <dbReference type="ARBA" id="ARBA00047388"/>
    </source>
</evidence>
<keyword evidence="7" id="KW-0812">Transmembrane</keyword>
<keyword evidence="7" id="KW-0472">Membrane</keyword>
<reference evidence="9 10" key="1">
    <citation type="submission" date="2020-08" db="EMBL/GenBank/DDBJ databases">
        <authorList>
            <person name="Newling K."/>
            <person name="Davey J."/>
            <person name="Forrester S."/>
        </authorList>
    </citation>
    <scope>NUCLEOTIDE SEQUENCE [LARGE SCALE GENOMIC DNA]</scope>
    <source>
        <strain evidence="10">Crithidia deanei Carvalho (ATCC PRA-265)</strain>
    </source>
</reference>
<keyword evidence="7" id="KW-1133">Transmembrane helix</keyword>
<keyword evidence="2" id="KW-0677">Repeat</keyword>
<dbReference type="GO" id="GO:0047134">
    <property type="term" value="F:protein-disulfide reductase [NAD(P)H] activity"/>
    <property type="evidence" value="ECO:0007669"/>
    <property type="project" value="UniProtKB-EC"/>
</dbReference>
<evidence type="ECO:0000256" key="3">
    <source>
        <dbReference type="ARBA" id="ARBA00023002"/>
    </source>
</evidence>
<dbReference type="Proteomes" id="UP000515908">
    <property type="component" value="Chromosome 02"/>
</dbReference>